<dbReference type="Pfam" id="PF12804">
    <property type="entry name" value="NTP_transf_3"/>
    <property type="match status" value="1"/>
</dbReference>
<evidence type="ECO:0000259" key="2">
    <source>
        <dbReference type="Pfam" id="PF12804"/>
    </source>
</evidence>
<keyword evidence="4" id="KW-1185">Reference proteome</keyword>
<dbReference type="AlphaFoldDB" id="C5T474"/>
<organism evidence="3 4">
    <name type="scientific">Acidovorax delafieldii 2AN</name>
    <dbReference type="NCBI Taxonomy" id="573060"/>
    <lineage>
        <taxon>Bacteria</taxon>
        <taxon>Pseudomonadati</taxon>
        <taxon>Pseudomonadota</taxon>
        <taxon>Betaproteobacteria</taxon>
        <taxon>Burkholderiales</taxon>
        <taxon>Comamonadaceae</taxon>
        <taxon>Acidovorax</taxon>
    </lineage>
</organism>
<evidence type="ECO:0000313" key="3">
    <source>
        <dbReference type="EMBL" id="EER60726.1"/>
    </source>
</evidence>
<dbReference type="InterPro" id="IPR025877">
    <property type="entry name" value="MobA-like_NTP_Trfase"/>
</dbReference>
<name>C5T474_ACIDE</name>
<dbReference type="Gene3D" id="3.90.550.10">
    <property type="entry name" value="Spore Coat Polysaccharide Biosynthesis Protein SpsA, Chain A"/>
    <property type="match status" value="2"/>
</dbReference>
<dbReference type="PANTHER" id="PTHR43777">
    <property type="entry name" value="MOLYBDENUM COFACTOR CYTIDYLYLTRANSFERASE"/>
    <property type="match status" value="1"/>
</dbReference>
<comment type="caution">
    <text evidence="3">The sequence shown here is derived from an EMBL/GenBank/DDBJ whole genome shotgun (WGS) entry which is preliminary data.</text>
</comment>
<keyword evidence="1" id="KW-0460">Magnesium</keyword>
<dbReference type="GO" id="GO:0016779">
    <property type="term" value="F:nucleotidyltransferase activity"/>
    <property type="evidence" value="ECO:0007669"/>
    <property type="project" value="UniProtKB-ARBA"/>
</dbReference>
<dbReference type="InterPro" id="IPR029044">
    <property type="entry name" value="Nucleotide-diphossugar_trans"/>
</dbReference>
<dbReference type="PATRIC" id="fig|573060.9.peg.3444"/>
<dbReference type="OrthoDB" id="5298793at2"/>
<dbReference type="EMBL" id="ACQT01000042">
    <property type="protein sequence ID" value="EER60726.1"/>
    <property type="molecule type" value="Genomic_DNA"/>
</dbReference>
<proteinExistence type="predicted"/>
<reference evidence="3 4" key="1">
    <citation type="submission" date="2009-05" db="EMBL/GenBank/DDBJ databases">
        <title>The draft genome of Acidovorax delafieldii 2AN.</title>
        <authorList>
            <consortium name="US DOE Joint Genome Institute (JGI-PGF)"/>
            <person name="Lucas S."/>
            <person name="Copeland A."/>
            <person name="Lapidus A."/>
            <person name="Glavina del Rio T."/>
            <person name="Tice H."/>
            <person name="Bruce D."/>
            <person name="Goodwin L."/>
            <person name="Pitluck S."/>
            <person name="Larimer F."/>
            <person name="Land M.L."/>
            <person name="Hauser L."/>
            <person name="Shelobolina E.S."/>
            <person name="Picardal F."/>
            <person name="Roden E."/>
            <person name="Emerson D."/>
        </authorList>
    </citation>
    <scope>NUCLEOTIDE SEQUENCE [LARGE SCALE GENOMIC DNA]</scope>
    <source>
        <strain evidence="3 4">2AN</strain>
    </source>
</reference>
<dbReference type="RefSeq" id="WP_005795485.1">
    <property type="nucleotide sequence ID" value="NZ_ACQT01000042.1"/>
</dbReference>
<dbReference type="PANTHER" id="PTHR43777:SF1">
    <property type="entry name" value="MOLYBDENUM COFACTOR CYTIDYLYLTRANSFERASE"/>
    <property type="match status" value="1"/>
</dbReference>
<dbReference type="Proteomes" id="UP000003856">
    <property type="component" value="Unassembled WGS sequence"/>
</dbReference>
<accession>C5T474</accession>
<dbReference type="CDD" id="cd04182">
    <property type="entry name" value="GT_2_like_f"/>
    <property type="match status" value="1"/>
</dbReference>
<dbReference type="SUPFAM" id="SSF53448">
    <property type="entry name" value="Nucleotide-diphospho-sugar transferases"/>
    <property type="match status" value="1"/>
</dbReference>
<protein>
    <recommendedName>
        <fullName evidence="2">MobA-like NTP transferase domain-containing protein</fullName>
    </recommendedName>
</protein>
<gene>
    <name evidence="3" type="ORF">AcdelDRAFT_1704</name>
</gene>
<evidence type="ECO:0000256" key="1">
    <source>
        <dbReference type="ARBA" id="ARBA00022842"/>
    </source>
</evidence>
<evidence type="ECO:0000313" key="4">
    <source>
        <dbReference type="Proteomes" id="UP000003856"/>
    </source>
</evidence>
<feature type="domain" description="MobA-like NTP transferase" evidence="2">
    <location>
        <begin position="45"/>
        <end position="147"/>
    </location>
</feature>
<sequence>MSLTSPTVLILASGRGERFKASGGTAHKLQALLAGKPVLQHTLDAVRASGLPWHVEDAGHSGMGDSIAAAVRHTANAAGWLVLPGDLPLVQPATLQAMAQVLLDQRAVVAWPEFAGERGHPVAFGRDCLADLLSLQGEKGAAPVVRKWAGQGCGLPVPVQDEGVVTDIDTVQALEQAEALLAKAGALLAQRGADGR</sequence>